<name>A0A915EC65_9BILA</name>
<dbReference type="GO" id="GO:0000978">
    <property type="term" value="F:RNA polymerase II cis-regulatory region sequence-specific DNA binding"/>
    <property type="evidence" value="ECO:0007669"/>
    <property type="project" value="TreeGrafter"/>
</dbReference>
<reference evidence="10" key="1">
    <citation type="submission" date="2022-11" db="UniProtKB">
        <authorList>
            <consortium name="WormBaseParasite"/>
        </authorList>
    </citation>
    <scope>IDENTIFICATION</scope>
</reference>
<dbReference type="Proteomes" id="UP000887574">
    <property type="component" value="Unplaced"/>
</dbReference>
<feature type="domain" description="Homeobox" evidence="8">
    <location>
        <begin position="212"/>
        <end position="272"/>
    </location>
</feature>
<keyword evidence="9" id="KW-1185">Reference proteome</keyword>
<dbReference type="PANTHER" id="PTHR24324">
    <property type="entry name" value="HOMEOBOX PROTEIN HHEX"/>
    <property type="match status" value="1"/>
</dbReference>
<evidence type="ECO:0000313" key="10">
    <source>
        <dbReference type="WBParaSite" id="jg5122"/>
    </source>
</evidence>
<dbReference type="InterPro" id="IPR017970">
    <property type="entry name" value="Homeobox_CS"/>
</dbReference>
<evidence type="ECO:0000256" key="6">
    <source>
        <dbReference type="RuleBase" id="RU000682"/>
    </source>
</evidence>
<evidence type="ECO:0000259" key="8">
    <source>
        <dbReference type="PROSITE" id="PS50071"/>
    </source>
</evidence>
<dbReference type="PROSITE" id="PS50071">
    <property type="entry name" value="HOMEOBOX_2"/>
    <property type="match status" value="1"/>
</dbReference>
<dbReference type="Gene3D" id="1.10.10.60">
    <property type="entry name" value="Homeodomain-like"/>
    <property type="match status" value="1"/>
</dbReference>
<protein>
    <submittedName>
        <fullName evidence="10">Homeobox domain-containing protein</fullName>
    </submittedName>
</protein>
<dbReference type="AlphaFoldDB" id="A0A915EC65"/>
<organism evidence="9 10">
    <name type="scientific">Ditylenchus dipsaci</name>
    <dbReference type="NCBI Taxonomy" id="166011"/>
    <lineage>
        <taxon>Eukaryota</taxon>
        <taxon>Metazoa</taxon>
        <taxon>Ecdysozoa</taxon>
        <taxon>Nematoda</taxon>
        <taxon>Chromadorea</taxon>
        <taxon>Rhabditida</taxon>
        <taxon>Tylenchina</taxon>
        <taxon>Tylenchomorpha</taxon>
        <taxon>Sphaerularioidea</taxon>
        <taxon>Anguinidae</taxon>
        <taxon>Anguininae</taxon>
        <taxon>Ditylenchus</taxon>
    </lineage>
</organism>
<keyword evidence="3 5" id="KW-0371">Homeobox</keyword>
<evidence type="ECO:0000256" key="1">
    <source>
        <dbReference type="ARBA" id="ARBA00004123"/>
    </source>
</evidence>
<feature type="region of interest" description="Disordered" evidence="7">
    <location>
        <begin position="80"/>
        <end position="119"/>
    </location>
</feature>
<dbReference type="PANTHER" id="PTHR24324:SF5">
    <property type="entry name" value="HEMATOPOIETICALLY-EXPRESSED HOMEOBOX PROTEIN HHEX"/>
    <property type="match status" value="1"/>
</dbReference>
<dbReference type="GO" id="GO:0005634">
    <property type="term" value="C:nucleus"/>
    <property type="evidence" value="ECO:0007669"/>
    <property type="project" value="UniProtKB-SubCell"/>
</dbReference>
<evidence type="ECO:0000256" key="7">
    <source>
        <dbReference type="SAM" id="MobiDB-lite"/>
    </source>
</evidence>
<dbReference type="PRINTS" id="PR00024">
    <property type="entry name" value="HOMEOBOX"/>
</dbReference>
<dbReference type="Pfam" id="PF00046">
    <property type="entry name" value="Homeodomain"/>
    <property type="match status" value="1"/>
</dbReference>
<dbReference type="CDD" id="cd00086">
    <property type="entry name" value="homeodomain"/>
    <property type="match status" value="1"/>
</dbReference>
<dbReference type="SMART" id="SM00389">
    <property type="entry name" value="HOX"/>
    <property type="match status" value="1"/>
</dbReference>
<comment type="subcellular location">
    <subcellularLocation>
        <location evidence="1 5 6">Nucleus</location>
    </subcellularLocation>
</comment>
<dbReference type="WBParaSite" id="jg5122">
    <property type="protein sequence ID" value="jg5122"/>
    <property type="gene ID" value="jg5122"/>
</dbReference>
<evidence type="ECO:0000256" key="2">
    <source>
        <dbReference type="ARBA" id="ARBA00023125"/>
    </source>
</evidence>
<dbReference type="InterPro" id="IPR020479">
    <property type="entry name" value="HD_metazoa"/>
</dbReference>
<proteinExistence type="predicted"/>
<evidence type="ECO:0000256" key="4">
    <source>
        <dbReference type="ARBA" id="ARBA00023242"/>
    </source>
</evidence>
<evidence type="ECO:0000313" key="9">
    <source>
        <dbReference type="Proteomes" id="UP000887574"/>
    </source>
</evidence>
<dbReference type="SUPFAM" id="SSF46689">
    <property type="entry name" value="Homeodomain-like"/>
    <property type="match status" value="1"/>
</dbReference>
<accession>A0A915EC65</accession>
<sequence>MTASSGQALFSISSLLQTDNAKPSPKASIPAPTFLHQLNLLLNNSSAQLVEKARDLGTRHNSIANGLSPKVVLEHNPMKSVRRKSAEGALEDQFSKLGKEEDREDSISPSSASSKAVEGCSSPEVVIPALPNAQMNANQWYNYVAASMAAAATSQQQHQQMQLAAQVGGSAMSGVMPAASGWDLGRLQPWLYPYANPAGGPMHQHNHHKSQHKRKGGQIRFTNEQTDALENTFDNHKYLSNNQRKKLAKSLVLSERQVKTWFQNRRAKHRRNLPSDGSFSHASFPLDSLE</sequence>
<evidence type="ECO:0000256" key="5">
    <source>
        <dbReference type="PROSITE-ProRule" id="PRU00108"/>
    </source>
</evidence>
<dbReference type="GO" id="GO:0000981">
    <property type="term" value="F:DNA-binding transcription factor activity, RNA polymerase II-specific"/>
    <property type="evidence" value="ECO:0007669"/>
    <property type="project" value="InterPro"/>
</dbReference>
<keyword evidence="2 5" id="KW-0238">DNA-binding</keyword>
<dbReference type="InterPro" id="IPR009057">
    <property type="entry name" value="Homeodomain-like_sf"/>
</dbReference>
<feature type="DNA-binding region" description="Homeobox" evidence="5">
    <location>
        <begin position="214"/>
        <end position="273"/>
    </location>
</feature>
<keyword evidence="4 5" id="KW-0539">Nucleus</keyword>
<dbReference type="GO" id="GO:0030154">
    <property type="term" value="P:cell differentiation"/>
    <property type="evidence" value="ECO:0007669"/>
    <property type="project" value="TreeGrafter"/>
</dbReference>
<dbReference type="PROSITE" id="PS00027">
    <property type="entry name" value="HOMEOBOX_1"/>
    <property type="match status" value="1"/>
</dbReference>
<feature type="region of interest" description="Disordered" evidence="7">
    <location>
        <begin position="269"/>
        <end position="290"/>
    </location>
</feature>
<dbReference type="InterPro" id="IPR051000">
    <property type="entry name" value="Homeobox_DNA-bind_prot"/>
</dbReference>
<dbReference type="InterPro" id="IPR001356">
    <property type="entry name" value="HD"/>
</dbReference>
<evidence type="ECO:0000256" key="3">
    <source>
        <dbReference type="ARBA" id="ARBA00023155"/>
    </source>
</evidence>